<protein>
    <submittedName>
        <fullName evidence="2">30236_t:CDS:1</fullName>
    </submittedName>
</protein>
<dbReference type="EMBL" id="CAJVQB010026501">
    <property type="protein sequence ID" value="CAG8808692.1"/>
    <property type="molecule type" value="Genomic_DNA"/>
</dbReference>
<feature type="compositionally biased region" description="Basic and acidic residues" evidence="1">
    <location>
        <begin position="1"/>
        <end position="10"/>
    </location>
</feature>
<feature type="region of interest" description="Disordered" evidence="1">
    <location>
        <begin position="1"/>
        <end position="29"/>
    </location>
</feature>
<reference evidence="2 3" key="1">
    <citation type="submission" date="2021-06" db="EMBL/GenBank/DDBJ databases">
        <authorList>
            <person name="Kallberg Y."/>
            <person name="Tangrot J."/>
            <person name="Rosling A."/>
        </authorList>
    </citation>
    <scope>NUCLEOTIDE SEQUENCE [LARGE SCALE GENOMIC DNA]</scope>
    <source>
        <strain evidence="2 3">120-4 pot B 10/14</strain>
    </source>
</reference>
<evidence type="ECO:0000313" key="3">
    <source>
        <dbReference type="Proteomes" id="UP000789901"/>
    </source>
</evidence>
<proteinExistence type="predicted"/>
<feature type="non-terminal residue" evidence="2">
    <location>
        <position position="1"/>
    </location>
</feature>
<dbReference type="Proteomes" id="UP000789901">
    <property type="component" value="Unassembled WGS sequence"/>
</dbReference>
<keyword evidence="3" id="KW-1185">Reference proteome</keyword>
<comment type="caution">
    <text evidence="2">The sequence shown here is derived from an EMBL/GenBank/DDBJ whole genome shotgun (WGS) entry which is preliminary data.</text>
</comment>
<accession>A0ABN7VZU1</accession>
<gene>
    <name evidence="2" type="ORF">GMARGA_LOCUS24751</name>
</gene>
<sequence>TNRRTHDSNRQRNNRRNRRDDPDYDPEDDDDFLEKTLFIMFQKNTQNFV</sequence>
<evidence type="ECO:0000256" key="1">
    <source>
        <dbReference type="SAM" id="MobiDB-lite"/>
    </source>
</evidence>
<name>A0ABN7VZU1_GIGMA</name>
<evidence type="ECO:0000313" key="2">
    <source>
        <dbReference type="EMBL" id="CAG8808692.1"/>
    </source>
</evidence>
<organism evidence="2 3">
    <name type="scientific">Gigaspora margarita</name>
    <dbReference type="NCBI Taxonomy" id="4874"/>
    <lineage>
        <taxon>Eukaryota</taxon>
        <taxon>Fungi</taxon>
        <taxon>Fungi incertae sedis</taxon>
        <taxon>Mucoromycota</taxon>
        <taxon>Glomeromycotina</taxon>
        <taxon>Glomeromycetes</taxon>
        <taxon>Diversisporales</taxon>
        <taxon>Gigasporaceae</taxon>
        <taxon>Gigaspora</taxon>
    </lineage>
</organism>